<comment type="caution">
    <text evidence="1">The sequence shown here is derived from an EMBL/GenBank/DDBJ whole genome shotgun (WGS) entry which is preliminary data.</text>
</comment>
<dbReference type="PANTHER" id="PTHR30007">
    <property type="entry name" value="PHP DOMAIN PROTEIN"/>
    <property type="match status" value="1"/>
</dbReference>
<evidence type="ECO:0000313" key="2">
    <source>
        <dbReference type="Proteomes" id="UP000549343"/>
    </source>
</evidence>
<organism evidence="1 2">
    <name type="scientific">Actinomadura livida</name>
    <dbReference type="NCBI Taxonomy" id="79909"/>
    <lineage>
        <taxon>Bacteria</taxon>
        <taxon>Bacillati</taxon>
        <taxon>Actinomycetota</taxon>
        <taxon>Actinomycetes</taxon>
        <taxon>Streptosporangiales</taxon>
        <taxon>Thermomonosporaceae</taxon>
        <taxon>Actinomadura</taxon>
    </lineage>
</organism>
<name>A0A7W7MVP0_9ACTN</name>
<sequence>MLPRRWAVERTLAWLTAHRRLARDYEHHPATSEAMIRWAAIGLMTRRLARGGRPAVRQGRRPLAYQ</sequence>
<proteinExistence type="predicted"/>
<dbReference type="EMBL" id="JACHMV010000001">
    <property type="protein sequence ID" value="MBB4772024.1"/>
    <property type="molecule type" value="Genomic_DNA"/>
</dbReference>
<dbReference type="PANTHER" id="PTHR30007:SF0">
    <property type="entry name" value="TRANSPOSASE"/>
    <property type="match status" value="1"/>
</dbReference>
<reference evidence="1 2" key="1">
    <citation type="submission" date="2020-08" db="EMBL/GenBank/DDBJ databases">
        <title>Sequencing the genomes of 1000 actinobacteria strains.</title>
        <authorList>
            <person name="Klenk H.-P."/>
        </authorList>
    </citation>
    <scope>NUCLEOTIDE SEQUENCE [LARGE SCALE GENOMIC DNA]</scope>
    <source>
        <strain evidence="1 2">DSM 44772</strain>
    </source>
</reference>
<gene>
    <name evidence="1" type="ORF">F4557_000442</name>
</gene>
<dbReference type="Proteomes" id="UP000549343">
    <property type="component" value="Unassembled WGS sequence"/>
</dbReference>
<protein>
    <submittedName>
        <fullName evidence="1">Transposase</fullName>
    </submittedName>
</protein>
<accession>A0A7W7MVP0</accession>
<dbReference type="AlphaFoldDB" id="A0A7W7MVP0"/>
<evidence type="ECO:0000313" key="1">
    <source>
        <dbReference type="EMBL" id="MBB4772024.1"/>
    </source>
</evidence>